<feature type="region of interest" description="Disordered" evidence="1">
    <location>
        <begin position="63"/>
        <end position="86"/>
    </location>
</feature>
<evidence type="ECO:0000313" key="3">
    <source>
        <dbReference type="Proteomes" id="UP000177622"/>
    </source>
</evidence>
<dbReference type="RefSeq" id="XP_022486171.1">
    <property type="nucleotide sequence ID" value="XM_022634148.1"/>
</dbReference>
<comment type="caution">
    <text evidence="2">The sequence shown here is derived from an EMBL/GenBank/DDBJ whole genome shotgun (WGS) entry which is preliminary data.</text>
</comment>
<sequence length="86" mass="9391">MSDPRSPSGDEGTASVDRNQNKQGYTCRVCGAKLSPPKRRSNVTYATKVLIGRMCINATFEPFMTPTKHPNEKDGRSPANDAFATN</sequence>
<name>A0A1F5LC10_PENAI</name>
<accession>A0A1F5LC10</accession>
<organism evidence="2 3">
    <name type="scientific">Penicillium arizonense</name>
    <dbReference type="NCBI Taxonomy" id="1835702"/>
    <lineage>
        <taxon>Eukaryota</taxon>
        <taxon>Fungi</taxon>
        <taxon>Dikarya</taxon>
        <taxon>Ascomycota</taxon>
        <taxon>Pezizomycotina</taxon>
        <taxon>Eurotiomycetes</taxon>
        <taxon>Eurotiomycetidae</taxon>
        <taxon>Eurotiales</taxon>
        <taxon>Aspergillaceae</taxon>
        <taxon>Penicillium</taxon>
    </lineage>
</organism>
<dbReference type="AlphaFoldDB" id="A0A1F5LC10"/>
<evidence type="ECO:0000256" key="1">
    <source>
        <dbReference type="SAM" id="MobiDB-lite"/>
    </source>
</evidence>
<dbReference type="EMBL" id="LXJU01000016">
    <property type="protein sequence ID" value="OGE50725.1"/>
    <property type="molecule type" value="Genomic_DNA"/>
</dbReference>
<gene>
    <name evidence="2" type="ORF">PENARI_c016G09870</name>
</gene>
<keyword evidence="3" id="KW-1185">Reference proteome</keyword>
<protein>
    <submittedName>
        <fullName evidence="2">Uncharacterized protein</fullName>
    </submittedName>
</protein>
<evidence type="ECO:0000313" key="2">
    <source>
        <dbReference type="EMBL" id="OGE50725.1"/>
    </source>
</evidence>
<feature type="region of interest" description="Disordered" evidence="1">
    <location>
        <begin position="1"/>
        <end position="22"/>
    </location>
</feature>
<reference evidence="2 3" key="1">
    <citation type="journal article" date="2016" name="Sci. Rep.">
        <title>Penicillium arizonense, a new, genome sequenced fungal species, reveals a high chemical diversity in secreted metabolites.</title>
        <authorList>
            <person name="Grijseels S."/>
            <person name="Nielsen J.C."/>
            <person name="Randelovic M."/>
            <person name="Nielsen J."/>
            <person name="Nielsen K.F."/>
            <person name="Workman M."/>
            <person name="Frisvad J.C."/>
        </authorList>
    </citation>
    <scope>NUCLEOTIDE SEQUENCE [LARGE SCALE GENOMIC DNA]</scope>
    <source>
        <strain evidence="2 3">CBS 141311</strain>
    </source>
</reference>
<dbReference type="GeneID" id="34578882"/>
<dbReference type="Proteomes" id="UP000177622">
    <property type="component" value="Unassembled WGS sequence"/>
</dbReference>
<proteinExistence type="predicted"/>